<proteinExistence type="predicted"/>
<dbReference type="CDD" id="cd06127">
    <property type="entry name" value="DEDDh"/>
    <property type="match status" value="1"/>
</dbReference>
<dbReference type="STRING" id="1802707.A3J01_00755"/>
<dbReference type="GO" id="GO:0045004">
    <property type="term" value="P:DNA replication proofreading"/>
    <property type="evidence" value="ECO:0007669"/>
    <property type="project" value="TreeGrafter"/>
</dbReference>
<evidence type="ECO:0000313" key="2">
    <source>
        <dbReference type="EMBL" id="OGN31835.1"/>
    </source>
</evidence>
<dbReference type="GO" id="GO:0008408">
    <property type="term" value="F:3'-5' exonuclease activity"/>
    <property type="evidence" value="ECO:0007669"/>
    <property type="project" value="TreeGrafter"/>
</dbReference>
<dbReference type="PANTHER" id="PTHR30231">
    <property type="entry name" value="DNA POLYMERASE III SUBUNIT EPSILON"/>
    <property type="match status" value="1"/>
</dbReference>
<protein>
    <recommendedName>
        <fullName evidence="1">Exonuclease domain-containing protein</fullName>
    </recommendedName>
</protein>
<accession>A0A1F8H2H4</accession>
<dbReference type="InterPro" id="IPR036397">
    <property type="entry name" value="RNaseH_sf"/>
</dbReference>
<sequence>MDFRERPLAIVDIETSGDDELKHEILEIGFLIVRQKNFEVIDSGNWLIKPHHIENAIHAALSRNGYNDYDWRDAEELSKVMPIFSEKTQNAIFTAFNVTFDWAFIKNAFRVTGAPNLMDYHRLDILTLAWTMGGDSLEHFNLKAVSEFFGTPPEPDPHRAINGAEAALNILRKLKMPAGSLLPRMAK</sequence>
<dbReference type="SMART" id="SM00479">
    <property type="entry name" value="EXOIII"/>
    <property type="match status" value="1"/>
</dbReference>
<dbReference type="InterPro" id="IPR012337">
    <property type="entry name" value="RNaseH-like_sf"/>
</dbReference>
<dbReference type="Pfam" id="PF00929">
    <property type="entry name" value="RNase_T"/>
    <property type="match status" value="1"/>
</dbReference>
<dbReference type="InterPro" id="IPR013520">
    <property type="entry name" value="Ribonucl_H"/>
</dbReference>
<dbReference type="GO" id="GO:0003676">
    <property type="term" value="F:nucleic acid binding"/>
    <property type="evidence" value="ECO:0007669"/>
    <property type="project" value="InterPro"/>
</dbReference>
<gene>
    <name evidence="2" type="ORF">A3J01_00755</name>
</gene>
<dbReference type="AlphaFoldDB" id="A0A1F8H2H4"/>
<dbReference type="Proteomes" id="UP000177609">
    <property type="component" value="Unassembled WGS sequence"/>
</dbReference>
<comment type="caution">
    <text evidence="2">The sequence shown here is derived from an EMBL/GenBank/DDBJ whole genome shotgun (WGS) entry which is preliminary data.</text>
</comment>
<dbReference type="GO" id="GO:0005829">
    <property type="term" value="C:cytosol"/>
    <property type="evidence" value="ECO:0007669"/>
    <property type="project" value="TreeGrafter"/>
</dbReference>
<feature type="domain" description="Exonuclease" evidence="1">
    <location>
        <begin position="7"/>
        <end position="180"/>
    </location>
</feature>
<evidence type="ECO:0000313" key="3">
    <source>
        <dbReference type="Proteomes" id="UP000177609"/>
    </source>
</evidence>
<dbReference type="EMBL" id="MGKV01000018">
    <property type="protein sequence ID" value="OGN31835.1"/>
    <property type="molecule type" value="Genomic_DNA"/>
</dbReference>
<dbReference type="SUPFAM" id="SSF53098">
    <property type="entry name" value="Ribonuclease H-like"/>
    <property type="match status" value="1"/>
</dbReference>
<dbReference type="Gene3D" id="3.30.420.10">
    <property type="entry name" value="Ribonuclease H-like superfamily/Ribonuclease H"/>
    <property type="match status" value="1"/>
</dbReference>
<name>A0A1F8H2H4_9BACT</name>
<dbReference type="PANTHER" id="PTHR30231:SF41">
    <property type="entry name" value="DNA POLYMERASE III SUBUNIT EPSILON"/>
    <property type="match status" value="1"/>
</dbReference>
<evidence type="ECO:0000259" key="1">
    <source>
        <dbReference type="SMART" id="SM00479"/>
    </source>
</evidence>
<reference evidence="2 3" key="1">
    <citation type="journal article" date="2016" name="Nat. Commun.">
        <title>Thousands of microbial genomes shed light on interconnected biogeochemical processes in an aquifer system.</title>
        <authorList>
            <person name="Anantharaman K."/>
            <person name="Brown C.T."/>
            <person name="Hug L.A."/>
            <person name="Sharon I."/>
            <person name="Castelle C.J."/>
            <person name="Probst A.J."/>
            <person name="Thomas B.C."/>
            <person name="Singh A."/>
            <person name="Wilkins M.J."/>
            <person name="Karaoz U."/>
            <person name="Brodie E.L."/>
            <person name="Williams K.H."/>
            <person name="Hubbard S.S."/>
            <person name="Banfield J.F."/>
        </authorList>
    </citation>
    <scope>NUCLEOTIDE SEQUENCE [LARGE SCALE GENOMIC DNA]</scope>
</reference>
<organism evidence="2 3">
    <name type="scientific">Candidatus Yanofskybacteria bacterium RIFCSPLOWO2_02_FULL_45_18</name>
    <dbReference type="NCBI Taxonomy" id="1802707"/>
    <lineage>
        <taxon>Bacteria</taxon>
        <taxon>Candidatus Yanofskyibacteriota</taxon>
    </lineage>
</organism>